<dbReference type="GO" id="GO:0015031">
    <property type="term" value="P:protein transport"/>
    <property type="evidence" value="ECO:0007669"/>
    <property type="project" value="UniProtKB-KW"/>
</dbReference>
<protein>
    <submittedName>
        <fullName evidence="4">Flagellar assembly protein FliH, putative</fullName>
    </submittedName>
</protein>
<proteinExistence type="predicted"/>
<organism evidence="4 5">
    <name type="scientific">Rhodospirillum centenum (strain ATCC 51521 / SW)</name>
    <dbReference type="NCBI Taxonomy" id="414684"/>
    <lineage>
        <taxon>Bacteria</taxon>
        <taxon>Pseudomonadati</taxon>
        <taxon>Pseudomonadota</taxon>
        <taxon>Alphaproteobacteria</taxon>
        <taxon>Rhodospirillales</taxon>
        <taxon>Rhodospirillaceae</taxon>
        <taxon>Rhodospirillum</taxon>
    </lineage>
</organism>
<evidence type="ECO:0000313" key="4">
    <source>
        <dbReference type="EMBL" id="ACI98225.1"/>
    </source>
</evidence>
<sequence length="238" mass="25606">MPTIQKFQFDISFDEFGRQIMPEPEPEPEAEPAPPPEPTVTLTEAALAAKLAAARDQGQAAGHEAGMAAGREAAETAAQQALTQALVRVEDVLCRLLAAEPEARRRQTEQARELALAIVRKLFPTLARQHGLAEVETTIAAFLLELAEEPKLVLRVHESRLEALRPHLEEMAVRAGFGGTLSLLSDPRMGELDVRADWGDGAAERDVTHLWSEIERIAGGLPAEIPGGPAAVAATARP</sequence>
<feature type="region of interest" description="Disordered" evidence="3">
    <location>
        <begin position="15"/>
        <end position="39"/>
    </location>
</feature>
<evidence type="ECO:0000256" key="2">
    <source>
        <dbReference type="ARBA" id="ARBA00022927"/>
    </source>
</evidence>
<name>B6IRY9_RHOCS</name>
<reference evidence="4 5" key="1">
    <citation type="journal article" date="2010" name="BMC Genomics">
        <title>Metabolic flexibility revealed in the genome of the cyst-forming alpha-1 proteobacterium Rhodospirillum centenum.</title>
        <authorList>
            <person name="Lu Y.K."/>
            <person name="Marden J."/>
            <person name="Han M."/>
            <person name="Swingley W.D."/>
            <person name="Mastrian S.D."/>
            <person name="Chowdhury S.R."/>
            <person name="Hao J."/>
            <person name="Helmy T."/>
            <person name="Kim S."/>
            <person name="Kurdoglu A.A."/>
            <person name="Matthies H.J."/>
            <person name="Rollo D."/>
            <person name="Stothard P."/>
            <person name="Blankenship R.E."/>
            <person name="Bauer C.E."/>
            <person name="Touchman J.W."/>
        </authorList>
    </citation>
    <scope>NUCLEOTIDE SEQUENCE [LARGE SCALE GENOMIC DNA]</scope>
    <source>
        <strain evidence="5">ATCC 51521 / SW</strain>
    </source>
</reference>
<dbReference type="EMBL" id="CP000613">
    <property type="protein sequence ID" value="ACI98225.1"/>
    <property type="molecule type" value="Genomic_DNA"/>
</dbReference>
<keyword evidence="1" id="KW-0813">Transport</keyword>
<keyword evidence="4" id="KW-0966">Cell projection</keyword>
<dbReference type="KEGG" id="rce:RC1_0794"/>
<dbReference type="OrthoDB" id="7304298at2"/>
<evidence type="ECO:0000256" key="1">
    <source>
        <dbReference type="ARBA" id="ARBA00022448"/>
    </source>
</evidence>
<dbReference type="PANTHER" id="PTHR34982:SF1">
    <property type="entry name" value="FLAGELLAR ASSEMBLY PROTEIN FLIH"/>
    <property type="match status" value="1"/>
</dbReference>
<dbReference type="STRING" id="414684.RC1_0794"/>
<dbReference type="AlphaFoldDB" id="B6IRY9"/>
<dbReference type="Proteomes" id="UP000001591">
    <property type="component" value="Chromosome"/>
</dbReference>
<gene>
    <name evidence="4" type="primary">fliH</name>
    <name evidence="4" type="ordered locus">RC1_0794</name>
</gene>
<dbReference type="PANTHER" id="PTHR34982">
    <property type="entry name" value="YOP PROTEINS TRANSLOCATION PROTEIN L"/>
    <property type="match status" value="1"/>
</dbReference>
<keyword evidence="4" id="KW-0282">Flagellum</keyword>
<keyword evidence="2" id="KW-0653">Protein transport</keyword>
<dbReference type="HOGENOM" id="CLU_084179_0_0_5"/>
<keyword evidence="4" id="KW-0969">Cilium</keyword>
<keyword evidence="5" id="KW-1185">Reference proteome</keyword>
<dbReference type="RefSeq" id="WP_012566015.1">
    <property type="nucleotide sequence ID" value="NC_011420.2"/>
</dbReference>
<evidence type="ECO:0000256" key="3">
    <source>
        <dbReference type="SAM" id="MobiDB-lite"/>
    </source>
</evidence>
<dbReference type="eggNOG" id="COG1317">
    <property type="taxonomic scope" value="Bacteria"/>
</dbReference>
<dbReference type="InterPro" id="IPR051472">
    <property type="entry name" value="T3SS_Stator/FliH"/>
</dbReference>
<dbReference type="GO" id="GO:0005829">
    <property type="term" value="C:cytosol"/>
    <property type="evidence" value="ECO:0007669"/>
    <property type="project" value="TreeGrafter"/>
</dbReference>
<evidence type="ECO:0000313" key="5">
    <source>
        <dbReference type="Proteomes" id="UP000001591"/>
    </source>
</evidence>
<accession>B6IRY9</accession>